<evidence type="ECO:0000313" key="3">
    <source>
        <dbReference type="EMBL" id="CAK9249916.1"/>
    </source>
</evidence>
<evidence type="ECO:0000259" key="2">
    <source>
        <dbReference type="Pfam" id="PF13640"/>
    </source>
</evidence>
<gene>
    <name evidence="3" type="ORF">CSSPJE1EN1_LOCUS25294</name>
</gene>
<dbReference type="InterPro" id="IPR044862">
    <property type="entry name" value="Pro_4_hyd_alph_FE2OG_OXY"/>
</dbReference>
<keyword evidence="4" id="KW-1185">Reference proteome</keyword>
<evidence type="ECO:0000256" key="1">
    <source>
        <dbReference type="SAM" id="MobiDB-lite"/>
    </source>
</evidence>
<feature type="region of interest" description="Disordered" evidence="1">
    <location>
        <begin position="236"/>
        <end position="267"/>
    </location>
</feature>
<sequence length="267" mass="30914">MRYLNLKKLPILAEEYQEKYKDNLPFPHIVIDDFLDNPGEICDVFPDTGNFSFYEYKSPFENKLAFDQVAKFPKAIADLLAEMSAPEFLAFLEKLTGIDGLIPDPYYRGGGVHQSQRGGKLDVHIDFNIHPKLKLMRRLNVIIYLNKNWQESWHGDLQLWEGRNDNGKHELIRLHHRIYPVYNRLLIFSTTEKSYHGHPEPLDCPEGVTRNSIALYFYTADKPADGVDQHSTTYVKLPGEDDTLDELRKKRNEGRLNTTMAGKPPDH</sequence>
<protein>
    <recommendedName>
        <fullName evidence="2">Prolyl 4-hydroxylase alpha subunit Fe(2+) 2OG dioxygenase domain-containing protein</fullName>
    </recommendedName>
</protein>
<feature type="domain" description="Prolyl 4-hydroxylase alpha subunit Fe(2+) 2OG dioxygenase" evidence="2">
    <location>
        <begin position="112"/>
        <end position="218"/>
    </location>
</feature>
<evidence type="ECO:0000313" key="4">
    <source>
        <dbReference type="Proteomes" id="UP001497444"/>
    </source>
</evidence>
<reference evidence="3" key="1">
    <citation type="submission" date="2024-02" db="EMBL/GenBank/DDBJ databases">
        <authorList>
            <consortium name="ELIXIR-Norway"/>
            <consortium name="Elixir Norway"/>
        </authorList>
    </citation>
    <scope>NUCLEOTIDE SEQUENCE</scope>
</reference>
<accession>A0ABP0V7B3</accession>
<dbReference type="Gene3D" id="2.60.120.620">
    <property type="entry name" value="q2cbj1_9rhob like domain"/>
    <property type="match status" value="1"/>
</dbReference>
<name>A0ABP0V7B3_9BRYO</name>
<proteinExistence type="predicted"/>
<dbReference type="Proteomes" id="UP001497444">
    <property type="component" value="Unassembled WGS sequence"/>
</dbReference>
<dbReference type="Pfam" id="PF13640">
    <property type="entry name" value="2OG-FeII_Oxy_3"/>
    <property type="match status" value="1"/>
</dbReference>
<organism evidence="3 4">
    <name type="scientific">Sphagnum jensenii</name>
    <dbReference type="NCBI Taxonomy" id="128206"/>
    <lineage>
        <taxon>Eukaryota</taxon>
        <taxon>Viridiplantae</taxon>
        <taxon>Streptophyta</taxon>
        <taxon>Embryophyta</taxon>
        <taxon>Bryophyta</taxon>
        <taxon>Sphagnophytina</taxon>
        <taxon>Sphagnopsida</taxon>
        <taxon>Sphagnales</taxon>
        <taxon>Sphagnaceae</taxon>
        <taxon>Sphagnum</taxon>
    </lineage>
</organism>
<dbReference type="EMBL" id="CAXAQS010000068">
    <property type="protein sequence ID" value="CAK9249916.1"/>
    <property type="molecule type" value="Genomic_DNA"/>
</dbReference>
<comment type="caution">
    <text evidence="3">The sequence shown here is derived from an EMBL/GenBank/DDBJ whole genome shotgun (WGS) entry which is preliminary data.</text>
</comment>